<name>A0A384J5A7_BOTFB</name>
<dbReference type="AlphaFoldDB" id="A0A384J5A7"/>
<evidence type="ECO:0000313" key="2">
    <source>
        <dbReference type="Proteomes" id="UP000001798"/>
    </source>
</evidence>
<sequence length="91" mass="10000">MIHRPTAVYADSLLMYSTSAAHTTSRGRRNTRIGTDANMSGHIIQILPCSATDTLHPPRRDVGAYTSIVTVRAAVSHSFFFNQRVNRGLEG</sequence>
<dbReference type="VEuPathDB" id="FungiDB:Bcin01g04650"/>
<reference evidence="1 2" key="3">
    <citation type="journal article" date="2017" name="Mol. Plant Pathol.">
        <title>A gapless genome sequence of the fungus Botrytis cinerea.</title>
        <authorList>
            <person name="Van Kan J.A."/>
            <person name="Stassen J.H."/>
            <person name="Mosbach A."/>
            <person name="Van Der Lee T.A."/>
            <person name="Faino L."/>
            <person name="Farmer A.D."/>
            <person name="Papasotiriou D.G."/>
            <person name="Zhou S."/>
            <person name="Seidl M.F."/>
            <person name="Cottam E."/>
            <person name="Edel D."/>
            <person name="Hahn M."/>
            <person name="Schwartz D.C."/>
            <person name="Dietrich R.A."/>
            <person name="Widdison S."/>
            <person name="Scalliet G."/>
        </authorList>
    </citation>
    <scope>NUCLEOTIDE SEQUENCE [LARGE SCALE GENOMIC DNA]</scope>
    <source>
        <strain evidence="1 2">B05.10</strain>
    </source>
</reference>
<evidence type="ECO:0000313" key="1">
    <source>
        <dbReference type="EMBL" id="ATZ45741.1"/>
    </source>
</evidence>
<gene>
    <name evidence="1" type="ORF">BCIN_01g04650</name>
</gene>
<reference evidence="1 2" key="1">
    <citation type="journal article" date="2011" name="PLoS Genet.">
        <title>Genomic analysis of the necrotrophic fungal pathogens Sclerotinia sclerotiorum and Botrytis cinerea.</title>
        <authorList>
            <person name="Amselem J."/>
            <person name="Cuomo C.A."/>
            <person name="van Kan J.A."/>
            <person name="Viaud M."/>
            <person name="Benito E.P."/>
            <person name="Couloux A."/>
            <person name="Coutinho P.M."/>
            <person name="de Vries R.P."/>
            <person name="Dyer P.S."/>
            <person name="Fillinger S."/>
            <person name="Fournier E."/>
            <person name="Gout L."/>
            <person name="Hahn M."/>
            <person name="Kohn L."/>
            <person name="Lapalu N."/>
            <person name="Plummer K.M."/>
            <person name="Pradier J.M."/>
            <person name="Quevillon E."/>
            <person name="Sharon A."/>
            <person name="Simon A."/>
            <person name="ten Have A."/>
            <person name="Tudzynski B."/>
            <person name="Tudzynski P."/>
            <person name="Wincker P."/>
            <person name="Andrew M."/>
            <person name="Anthouard V."/>
            <person name="Beever R.E."/>
            <person name="Beffa R."/>
            <person name="Benoit I."/>
            <person name="Bouzid O."/>
            <person name="Brault B."/>
            <person name="Chen Z."/>
            <person name="Choquer M."/>
            <person name="Collemare J."/>
            <person name="Cotton P."/>
            <person name="Danchin E.G."/>
            <person name="Da Silva C."/>
            <person name="Gautier A."/>
            <person name="Giraud C."/>
            <person name="Giraud T."/>
            <person name="Gonzalez C."/>
            <person name="Grossetete S."/>
            <person name="Guldener U."/>
            <person name="Henrissat B."/>
            <person name="Howlett B.J."/>
            <person name="Kodira C."/>
            <person name="Kretschmer M."/>
            <person name="Lappartient A."/>
            <person name="Leroch M."/>
            <person name="Levis C."/>
            <person name="Mauceli E."/>
            <person name="Neuveglise C."/>
            <person name="Oeser B."/>
            <person name="Pearson M."/>
            <person name="Poulain J."/>
            <person name="Poussereau N."/>
            <person name="Quesneville H."/>
            <person name="Rascle C."/>
            <person name="Schumacher J."/>
            <person name="Segurens B."/>
            <person name="Sexton A."/>
            <person name="Silva E."/>
            <person name="Sirven C."/>
            <person name="Soanes D.M."/>
            <person name="Talbot N.J."/>
            <person name="Templeton M."/>
            <person name="Yandava C."/>
            <person name="Yarden O."/>
            <person name="Zeng Q."/>
            <person name="Rollins J.A."/>
            <person name="Lebrun M.H."/>
            <person name="Dickman M."/>
        </authorList>
    </citation>
    <scope>NUCLEOTIDE SEQUENCE [LARGE SCALE GENOMIC DNA]</scope>
    <source>
        <strain evidence="1 2">B05.10</strain>
    </source>
</reference>
<organism evidence="1 2">
    <name type="scientific">Botryotinia fuckeliana (strain B05.10)</name>
    <name type="common">Noble rot fungus</name>
    <name type="synonym">Botrytis cinerea</name>
    <dbReference type="NCBI Taxonomy" id="332648"/>
    <lineage>
        <taxon>Eukaryota</taxon>
        <taxon>Fungi</taxon>
        <taxon>Dikarya</taxon>
        <taxon>Ascomycota</taxon>
        <taxon>Pezizomycotina</taxon>
        <taxon>Leotiomycetes</taxon>
        <taxon>Helotiales</taxon>
        <taxon>Sclerotiniaceae</taxon>
        <taxon>Botrytis</taxon>
    </lineage>
</organism>
<protein>
    <submittedName>
        <fullName evidence="1">Uncharacterized protein</fullName>
    </submittedName>
</protein>
<keyword evidence="2" id="KW-1185">Reference proteome</keyword>
<dbReference type="Proteomes" id="UP000001798">
    <property type="component" value="Chromosome 1"/>
</dbReference>
<dbReference type="EMBL" id="CP009805">
    <property type="protein sequence ID" value="ATZ45741.1"/>
    <property type="molecule type" value="Genomic_DNA"/>
</dbReference>
<dbReference type="GeneID" id="36393809"/>
<dbReference type="RefSeq" id="XP_024546253.1">
    <property type="nucleotide sequence ID" value="XM_024690484.1"/>
</dbReference>
<reference evidence="1 2" key="2">
    <citation type="journal article" date="2012" name="Eukaryot. Cell">
        <title>Genome update of Botrytis cinerea strains B05.10 and T4.</title>
        <authorList>
            <person name="Staats M."/>
            <person name="van Kan J.A."/>
        </authorList>
    </citation>
    <scope>NUCLEOTIDE SEQUENCE [LARGE SCALE GENOMIC DNA]</scope>
    <source>
        <strain evidence="1 2">B05.10</strain>
    </source>
</reference>
<proteinExistence type="predicted"/>
<dbReference type="KEGG" id="bfu:BCIN_01g04650"/>
<accession>A0A384J5A7</accession>